<accession>D9SJD3</accession>
<keyword evidence="2" id="KW-1185">Reference proteome</keyword>
<dbReference type="HOGENOM" id="CLU_1737916_0_0_4"/>
<sequence length="150" mass="16129">MHRAGLFTAFKTVSGKWEVGSGKWEVGETMIKLLLINILLFCSCAQAETLGTLFYSPAERAALVAARSGIAQTAIYTLNGITLRGAGKSVAWINGRAVTQVPPDPVIPTLVIHPDHVLIEGKVIKVGESLDINSGQRTLRLPEKAVRVKP</sequence>
<dbReference type="EMBL" id="CP002159">
    <property type="protein sequence ID" value="ADL56321.1"/>
    <property type="molecule type" value="Genomic_DNA"/>
</dbReference>
<dbReference type="STRING" id="395494.Galf_2318"/>
<protein>
    <submittedName>
        <fullName evidence="1">Uncharacterized protein</fullName>
    </submittedName>
</protein>
<organism evidence="1 2">
    <name type="scientific">Gallionella capsiferriformans (strain ES-2)</name>
    <name type="common">Gallionella ferruginea capsiferriformans (strain ES-2)</name>
    <dbReference type="NCBI Taxonomy" id="395494"/>
    <lineage>
        <taxon>Bacteria</taxon>
        <taxon>Pseudomonadati</taxon>
        <taxon>Pseudomonadota</taxon>
        <taxon>Betaproteobacteria</taxon>
        <taxon>Nitrosomonadales</taxon>
        <taxon>Gallionellaceae</taxon>
        <taxon>Gallionella</taxon>
    </lineage>
</organism>
<dbReference type="Proteomes" id="UP000001235">
    <property type="component" value="Chromosome"/>
</dbReference>
<evidence type="ECO:0000313" key="2">
    <source>
        <dbReference type="Proteomes" id="UP000001235"/>
    </source>
</evidence>
<dbReference type="AlphaFoldDB" id="D9SJD3"/>
<name>D9SJD3_GALCS</name>
<reference evidence="1 2" key="1">
    <citation type="submission" date="2010-08" db="EMBL/GenBank/DDBJ databases">
        <title>Complete sequence of Gallionella capsiferriformans ES-2.</title>
        <authorList>
            <consortium name="US DOE Joint Genome Institute"/>
            <person name="Lucas S."/>
            <person name="Copeland A."/>
            <person name="Lapidus A."/>
            <person name="Cheng J.-F."/>
            <person name="Bruce D."/>
            <person name="Goodwin L."/>
            <person name="Pitluck S."/>
            <person name="Chertkov O."/>
            <person name="Davenport K.W."/>
            <person name="Detter J.C."/>
            <person name="Han C."/>
            <person name="Tapia R."/>
            <person name="Land M."/>
            <person name="Hauser L."/>
            <person name="Chang Y.-J."/>
            <person name="Jeffries C."/>
            <person name="Kyrpides N."/>
            <person name="Ivanova N."/>
            <person name="Mikhailova N."/>
            <person name="Shelobolina E.S."/>
            <person name="Picardal F."/>
            <person name="Roden E."/>
            <person name="Emerson D."/>
            <person name="Woyke T."/>
        </authorList>
    </citation>
    <scope>NUCLEOTIDE SEQUENCE [LARGE SCALE GENOMIC DNA]</scope>
    <source>
        <strain evidence="1 2">ES-2</strain>
    </source>
</reference>
<gene>
    <name evidence="1" type="ordered locus">Galf_2318</name>
</gene>
<proteinExistence type="predicted"/>
<dbReference type="KEGG" id="gca:Galf_2318"/>
<evidence type="ECO:0000313" key="1">
    <source>
        <dbReference type="EMBL" id="ADL56321.1"/>
    </source>
</evidence>